<evidence type="ECO:0000313" key="1">
    <source>
        <dbReference type="EMBL" id="CAG76600.1"/>
    </source>
</evidence>
<protein>
    <submittedName>
        <fullName evidence="1">Hypothetical phage-related protein</fullName>
    </submittedName>
</protein>
<keyword evidence="2" id="KW-1185">Reference proteome</keyword>
<organism evidence="1 2">
    <name type="scientific">Pectobacterium atrosepticum (strain SCRI 1043 / ATCC BAA-672)</name>
    <name type="common">Erwinia carotovora subsp. atroseptica</name>
    <dbReference type="NCBI Taxonomy" id="218491"/>
    <lineage>
        <taxon>Bacteria</taxon>
        <taxon>Pseudomonadati</taxon>
        <taxon>Pseudomonadota</taxon>
        <taxon>Gammaproteobacteria</taxon>
        <taxon>Enterobacterales</taxon>
        <taxon>Pectobacteriaceae</taxon>
        <taxon>Pectobacterium</taxon>
    </lineage>
</organism>
<dbReference type="OrthoDB" id="9913516at2"/>
<dbReference type="GeneID" id="57210606"/>
<reference evidence="1" key="1">
    <citation type="submission" date="2004-02" db="EMBL/GenBank/DDBJ databases">
        <title>The genome sequence of the enterobacterial phytopathogen Erwinia carotovora subsp. atroseptica SCRI1043 and functional genomic identification of novel virulence factors.</title>
        <authorList>
            <person name="Bell K.S."/>
            <person name="Sebaihia M."/>
            <person name="Pritchard L."/>
            <person name="Holden M."/>
            <person name="Hyman L.J."/>
            <person name="Holeva M.C."/>
            <person name="Thomson N.R."/>
            <person name="Bentley S.D."/>
            <person name="Churcher C."/>
            <person name="Mungall K."/>
            <person name="Atkin R."/>
            <person name="Bason N."/>
            <person name="Brooks K."/>
            <person name="Chillingworth T."/>
            <person name="Clark K."/>
            <person name="Doggett J."/>
            <person name="Fraser A."/>
            <person name="Hance Z."/>
            <person name="Hauser H."/>
            <person name="Jagels K."/>
            <person name="Moule S."/>
            <person name="Norbertczak H."/>
            <person name="Ormond D."/>
            <person name="Price C."/>
            <person name="Quail M.A."/>
            <person name="Sanders M."/>
            <person name="Walker D."/>
            <person name="Whitehead S."/>
            <person name="Salmond G.P.C."/>
            <person name="Birch P.R.J."/>
            <person name="Barrell B.G."/>
            <person name="Parkhill J."/>
            <person name="Toth I.K."/>
        </authorList>
    </citation>
    <scope>NUCLEOTIDE SEQUENCE</scope>
    <source>
        <strain evidence="1">SCRI1043</strain>
    </source>
</reference>
<sequence length="85" mass="9469">MAKIIISVQPLPAAQVKENQELSQSISISFENDKDDLVVTQLLATMIKSEIANAISVANTKLVKQLNSSGMKIYSKMMRTHRELH</sequence>
<dbReference type="HOGENOM" id="CLU_2509717_0_0_6"/>
<evidence type="ECO:0000313" key="2">
    <source>
        <dbReference type="Proteomes" id="UP000007966"/>
    </source>
</evidence>
<gene>
    <name evidence="1" type="ordered locus">ECA3702</name>
</gene>
<dbReference type="EMBL" id="BX950851">
    <property type="protein sequence ID" value="CAG76600.1"/>
    <property type="molecule type" value="Genomic_DNA"/>
</dbReference>
<dbReference type="STRING" id="218491.ECA3702"/>
<name>Q6D0U7_PECAS</name>
<dbReference type="Proteomes" id="UP000007966">
    <property type="component" value="Chromosome"/>
</dbReference>
<dbReference type="eggNOG" id="ENOG5031I0Q">
    <property type="taxonomic scope" value="Bacteria"/>
</dbReference>
<proteinExistence type="predicted"/>
<dbReference type="PATRIC" id="fig|218491.5.peg.3756"/>
<dbReference type="AlphaFoldDB" id="Q6D0U7"/>
<dbReference type="RefSeq" id="WP_011095202.1">
    <property type="nucleotide sequence ID" value="NC_004547.2"/>
</dbReference>
<accession>Q6D0U7</accession>
<dbReference type="KEGG" id="eca:ECA3702"/>